<reference evidence="2 3" key="1">
    <citation type="submission" date="2016-10" db="EMBL/GenBank/DDBJ databases">
        <authorList>
            <person name="de Groot N.N."/>
        </authorList>
    </citation>
    <scope>NUCLEOTIDE SEQUENCE [LARGE SCALE GENOMIC DNA]</scope>
    <source>
        <strain evidence="3">P4B,CCM 7963,CECT 7998,DSM 25260,IBRC-M 10614,KCTC 13821</strain>
    </source>
</reference>
<dbReference type="GO" id="GO:0016301">
    <property type="term" value="F:kinase activity"/>
    <property type="evidence" value="ECO:0007669"/>
    <property type="project" value="UniProtKB-KW"/>
</dbReference>
<keyword evidence="2" id="KW-0418">Kinase</keyword>
<dbReference type="InterPro" id="IPR011009">
    <property type="entry name" value="Kinase-like_dom_sf"/>
</dbReference>
<dbReference type="Proteomes" id="UP000199017">
    <property type="component" value="Unassembled WGS sequence"/>
</dbReference>
<feature type="domain" description="Aminoglycoside phosphotransferase" evidence="1">
    <location>
        <begin position="40"/>
        <end position="269"/>
    </location>
</feature>
<evidence type="ECO:0000259" key="1">
    <source>
        <dbReference type="Pfam" id="PF01636"/>
    </source>
</evidence>
<dbReference type="Gene3D" id="3.30.200.20">
    <property type="entry name" value="Phosphorylase Kinase, domain 1"/>
    <property type="match status" value="1"/>
</dbReference>
<dbReference type="PANTHER" id="PTHR47829">
    <property type="entry name" value="HYDROLASE, PUTATIVE (AFU_ORTHOLOGUE AFUA_1G12880)-RELATED"/>
    <property type="match status" value="1"/>
</dbReference>
<dbReference type="InterPro" id="IPR002575">
    <property type="entry name" value="Aminoglycoside_PTrfase"/>
</dbReference>
<dbReference type="InterPro" id="IPR041726">
    <property type="entry name" value="ACAD10_11_N"/>
</dbReference>
<dbReference type="Gene3D" id="3.90.1200.10">
    <property type="match status" value="1"/>
</dbReference>
<dbReference type="PANTHER" id="PTHR47829:SF1">
    <property type="entry name" value="HAD FAMILY PHOSPHATASE"/>
    <property type="match status" value="1"/>
</dbReference>
<dbReference type="CDD" id="cd05154">
    <property type="entry name" value="ACAD10_11_N-like"/>
    <property type="match status" value="1"/>
</dbReference>
<evidence type="ECO:0000313" key="3">
    <source>
        <dbReference type="Proteomes" id="UP000199017"/>
    </source>
</evidence>
<protein>
    <submittedName>
        <fullName evidence="2">Predicted kinase, aminoglycoside phosphotransferase (APT) family</fullName>
    </submittedName>
</protein>
<dbReference type="Pfam" id="PF01636">
    <property type="entry name" value="APH"/>
    <property type="match status" value="1"/>
</dbReference>
<gene>
    <name evidence="2" type="ORF">SAMN05216352_103216</name>
</gene>
<dbReference type="SUPFAM" id="SSF56112">
    <property type="entry name" value="Protein kinase-like (PK-like)"/>
    <property type="match status" value="1"/>
</dbReference>
<accession>A0A1G8G480</accession>
<proteinExistence type="predicted"/>
<dbReference type="STRING" id="930129.SAMN05216352_103216"/>
<keyword evidence="2" id="KW-0808">Transferase</keyword>
<name>A0A1G8G480_9BACI</name>
<organism evidence="2 3">
    <name type="scientific">Alteribacillus bidgolensis</name>
    <dbReference type="NCBI Taxonomy" id="930129"/>
    <lineage>
        <taxon>Bacteria</taxon>
        <taxon>Bacillati</taxon>
        <taxon>Bacillota</taxon>
        <taxon>Bacilli</taxon>
        <taxon>Bacillales</taxon>
        <taxon>Bacillaceae</taxon>
        <taxon>Alteribacillus</taxon>
    </lineage>
</organism>
<dbReference type="EMBL" id="FNDU01000003">
    <property type="protein sequence ID" value="SDH89159.1"/>
    <property type="molecule type" value="Genomic_DNA"/>
</dbReference>
<dbReference type="AlphaFoldDB" id="A0A1G8G480"/>
<evidence type="ECO:0000313" key="2">
    <source>
        <dbReference type="EMBL" id="SDH89159.1"/>
    </source>
</evidence>
<dbReference type="RefSeq" id="WP_245917778.1">
    <property type="nucleotide sequence ID" value="NZ_FNDU01000003.1"/>
</dbReference>
<keyword evidence="3" id="KW-1185">Reference proteome</keyword>
<sequence>MSANLYKDTIPVRKGEEIELRRLENYLRQEMDPFPDEELHIEQFPSGHSNLTYVITAGRWEAVLRRPPFGPVAPKAHNMKRESVILRTLHPHFPLAPKPYLYCEDKSVIGSEFFLMERRKGAVIDTEFPKGIAPTPDNCRSISKAMVEALARLHKLDYKKTELVHMTKPDGFLERQVHGWIKRYDKAKTAEIAEVEELRKWLSQHIPASPQPAVIHYDYKCNNAMFNPENLQEMRGLFDWEMTTVGDPLADLGIALSYWIEEEDPESLKQGFGKPPVTVKDGFYSRQEFAEEYAKLTGRNIDNLSFYLTFAYFKLAVIVQQIYYRYKKGQTNDERFAQLGIRVSALMTHAKNVAKYGY</sequence>
<dbReference type="InterPro" id="IPR052898">
    <property type="entry name" value="ACAD10-like"/>
</dbReference>